<protein>
    <submittedName>
        <fullName evidence="2">XapX, XapX domain</fullName>
    </submittedName>
</protein>
<keyword evidence="1" id="KW-0812">Transmembrane</keyword>
<sequence>MKDIVLSVLTGFGCGVVFAAFKLPVPAPPVFAGVAGIVGLWAGYAILMKVIS</sequence>
<accession>A0A6J5NH61</accession>
<gene>
    <name evidence="2" type="ORF">UFOVP694_130</name>
</gene>
<reference evidence="2" key="1">
    <citation type="submission" date="2020-04" db="EMBL/GenBank/DDBJ databases">
        <authorList>
            <person name="Chiriac C."/>
            <person name="Salcher M."/>
            <person name="Ghai R."/>
            <person name="Kavagutti S V."/>
        </authorList>
    </citation>
    <scope>NUCLEOTIDE SEQUENCE</scope>
</reference>
<dbReference type="InterPro" id="IPR020017">
    <property type="entry name" value="XapX_domain"/>
</dbReference>
<proteinExistence type="predicted"/>
<keyword evidence="1" id="KW-1133">Transmembrane helix</keyword>
<dbReference type="NCBIfam" id="TIGR03510">
    <property type="entry name" value="XapX"/>
    <property type="match status" value="1"/>
</dbReference>
<keyword evidence="1" id="KW-0472">Membrane</keyword>
<evidence type="ECO:0000256" key="1">
    <source>
        <dbReference type="SAM" id="Phobius"/>
    </source>
</evidence>
<evidence type="ECO:0000313" key="2">
    <source>
        <dbReference type="EMBL" id="CAB4158062.1"/>
    </source>
</evidence>
<dbReference type="EMBL" id="LR796651">
    <property type="protein sequence ID" value="CAB4158062.1"/>
    <property type="molecule type" value="Genomic_DNA"/>
</dbReference>
<name>A0A6J5NH61_9CAUD</name>
<feature type="transmembrane region" description="Helical" evidence="1">
    <location>
        <begin position="29"/>
        <end position="47"/>
    </location>
</feature>
<organism evidence="2">
    <name type="scientific">uncultured Caudovirales phage</name>
    <dbReference type="NCBI Taxonomy" id="2100421"/>
    <lineage>
        <taxon>Viruses</taxon>
        <taxon>Duplodnaviria</taxon>
        <taxon>Heunggongvirae</taxon>
        <taxon>Uroviricota</taxon>
        <taxon>Caudoviricetes</taxon>
        <taxon>Peduoviridae</taxon>
        <taxon>Maltschvirus</taxon>
        <taxon>Maltschvirus maltsch</taxon>
    </lineage>
</organism>